<evidence type="ECO:0000256" key="7">
    <source>
        <dbReference type="PROSITE-ProRule" id="PRU00283"/>
    </source>
</evidence>
<proteinExistence type="inferred from homology"/>
<dbReference type="Pfam" id="PF00225">
    <property type="entry name" value="Kinesin"/>
    <property type="match status" value="2"/>
</dbReference>
<gene>
    <name evidence="11" type="ORF">SVIM_LOCUS291795</name>
</gene>
<dbReference type="GO" id="GO:0005524">
    <property type="term" value="F:ATP binding"/>
    <property type="evidence" value="ECO:0007669"/>
    <property type="project" value="UniProtKB-UniRule"/>
</dbReference>
<dbReference type="Gene3D" id="3.40.850.10">
    <property type="entry name" value="Kinesin motor domain"/>
    <property type="match status" value="2"/>
</dbReference>
<evidence type="ECO:0000256" key="6">
    <source>
        <dbReference type="ARBA" id="ARBA00023175"/>
    </source>
</evidence>
<dbReference type="GO" id="GO:0005737">
    <property type="term" value="C:cytoplasm"/>
    <property type="evidence" value="ECO:0007669"/>
    <property type="project" value="UniProtKB-SubCell"/>
</dbReference>
<dbReference type="GO" id="GO:0007052">
    <property type="term" value="P:mitotic spindle organization"/>
    <property type="evidence" value="ECO:0007669"/>
    <property type="project" value="TreeGrafter"/>
</dbReference>
<dbReference type="GO" id="GO:0051231">
    <property type="term" value="P:spindle elongation"/>
    <property type="evidence" value="ECO:0007669"/>
    <property type="project" value="TreeGrafter"/>
</dbReference>
<keyword evidence="6 7" id="KW-0505">Motor protein</keyword>
<feature type="coiled-coil region" evidence="8">
    <location>
        <begin position="297"/>
        <end position="472"/>
    </location>
</feature>
<feature type="compositionally biased region" description="Low complexity" evidence="9">
    <location>
        <begin position="1198"/>
        <end position="1212"/>
    </location>
</feature>
<evidence type="ECO:0000256" key="1">
    <source>
        <dbReference type="ARBA" id="ARBA00004496"/>
    </source>
</evidence>
<dbReference type="PROSITE" id="PS00411">
    <property type="entry name" value="KINESIN_MOTOR_1"/>
    <property type="match status" value="2"/>
</dbReference>
<evidence type="ECO:0000313" key="11">
    <source>
        <dbReference type="EMBL" id="VFU46114.1"/>
    </source>
</evidence>
<keyword evidence="5 8" id="KW-0175">Coiled coil</keyword>
<sequence>MAICLEQGSLCRATGSTNMNSQSSRSHAIFTITLEQMRKLNPVFPGDSNPNDSMNEEYLCAKLHLVDLAGSERAKRTGSDGMRFKEGVHINKGLLALGNVISALGDEKKRKEGVHVPYRDSKLTRLLQDSLGGNSRTVMIACISPADINAEETLNTLKYANRARNIQNKPVVNRDPMSSEMLKMRQQLEYLQAELFARGGGCSSDEVQVLKERIAWLEAANEDLCRELHEYRGRCTAVEQRETDAQDGSICSAKTDGLKRSLNGIESPDYQMGETIPGDSREIDEEVAKEWEHTILQNTMDKELHELNRRFEEKESEMKLFGGADTAALKQHFGKKIMELEDEKRTVQQERDRLLAEIENLSASSDGQKLQDIHAQKLKTLEAQIMDLKKKQENQVQILKQKQKSDEAAKRLQDEIQSMKAQKVQLQHRIKQEAEQFRQWKASREKELLQVLQRKTEEAAVATKRLKELLEARKSSARDNSAISNGNGANGQSNDKSLPRWLDHELEVMVNVHEVRFEYEKQSQVRAALAEELAVLKQVDEFASKGLSPPRGKNGFASYCLNGGLKSSDYAPPSPSPASPATNGGEDCCVKVAVHIRPLIADERAQGCKDCVTVVSGKPQVQIGTHSFTFDHVYGSSGTPSSAMFEDCIAPLVDGLFEGYNATVLAYGQTGSGKTYAMGTGFKDGFQMGIIPQVMNVLFRKIETLKHQTEFQLHVSFIEILKEEVRDLLDPATLNKSDTANGYAGKVNLPGKPPIQIRETSNGVITLAGSTEVSVCTFKEMAICLEQGSLCRATGSTNMNSQSSRSHAIFTITLEQMRKLNPVFPGDSNPNDSMNEEYLCAKLHLVDLAGSERAKRTGSDGMRFKEVHLVMRKSVKKVSMFRIETVNRDPMSSEMLKMRQQLEYLQAELFARGGGCSSDEVQVLKERIAWLEAANEDLCRELHEYCGRCTAVEQRETDAQDGSICSVKTDGLKRSLHSIESPDYQMGETIPGDSREIDEEVAKEWEHTILQNTMDKELHELNRRLEEKEQSEMKLFGGADTAALKQHFGKKIMELEDEKRTVQQERDRLLAEIENLSASSDGQKLQDIHAQKLKTLEHSDEAAKRLQDEIQSMKAQKVQLQHRIKQEAEQFRQWKASREKELLQLRKEGRRNEYERHKLQAINQRQKMVLQRKTEEAAVATKRLKELLEARKSSARDNSAISNGNGANGQSNDKSLQRWLDHELEVMVNVHEVRFEYEKQSQVRAALAEELAVLKQVDEFASKGLSPPRGKNGFARYRL</sequence>
<evidence type="ECO:0000256" key="3">
    <source>
        <dbReference type="ARBA" id="ARBA00022741"/>
    </source>
</evidence>
<dbReference type="InterPro" id="IPR036961">
    <property type="entry name" value="Kinesin_motor_dom_sf"/>
</dbReference>
<feature type="compositionally biased region" description="Low complexity" evidence="9">
    <location>
        <begin position="480"/>
        <end position="494"/>
    </location>
</feature>
<keyword evidence="3 7" id="KW-0547">Nucleotide-binding</keyword>
<keyword evidence="4 7" id="KW-0067">ATP-binding</keyword>
<evidence type="ECO:0000259" key="10">
    <source>
        <dbReference type="PROSITE" id="PS50067"/>
    </source>
</evidence>
<dbReference type="InterPro" id="IPR027640">
    <property type="entry name" value="Kinesin-like_fam"/>
</dbReference>
<organism evidence="11">
    <name type="scientific">Salix viminalis</name>
    <name type="common">Common osier</name>
    <name type="synonym">Basket willow</name>
    <dbReference type="NCBI Taxonomy" id="40686"/>
    <lineage>
        <taxon>Eukaryota</taxon>
        <taxon>Viridiplantae</taxon>
        <taxon>Streptophyta</taxon>
        <taxon>Embryophyta</taxon>
        <taxon>Tracheophyta</taxon>
        <taxon>Spermatophyta</taxon>
        <taxon>Magnoliopsida</taxon>
        <taxon>eudicotyledons</taxon>
        <taxon>Gunneridae</taxon>
        <taxon>Pentapetalae</taxon>
        <taxon>rosids</taxon>
        <taxon>fabids</taxon>
        <taxon>Malpighiales</taxon>
        <taxon>Salicaceae</taxon>
        <taxon>Saliceae</taxon>
        <taxon>Salix</taxon>
    </lineage>
</organism>
<dbReference type="Pfam" id="PF25764">
    <property type="entry name" value="KIF21A_4th"/>
    <property type="match status" value="2"/>
</dbReference>
<dbReference type="InterPro" id="IPR001752">
    <property type="entry name" value="Kinesin_motor_dom"/>
</dbReference>
<feature type="binding site" evidence="7">
    <location>
        <begin position="668"/>
        <end position="675"/>
    </location>
    <ligand>
        <name>ATP</name>
        <dbReference type="ChEBI" id="CHEBI:30616"/>
    </ligand>
</feature>
<evidence type="ECO:0000256" key="2">
    <source>
        <dbReference type="ARBA" id="ARBA00022490"/>
    </source>
</evidence>
<dbReference type="PANTHER" id="PTHR47969">
    <property type="entry name" value="CHROMOSOME-ASSOCIATED KINESIN KIF4A-RELATED"/>
    <property type="match status" value="1"/>
</dbReference>
<feature type="domain" description="Kinesin motor" evidence="10">
    <location>
        <begin position="1"/>
        <end position="166"/>
    </location>
</feature>
<feature type="coiled-coil region" evidence="8">
    <location>
        <begin position="1011"/>
        <end position="1130"/>
    </location>
</feature>
<evidence type="ECO:0000256" key="5">
    <source>
        <dbReference type="ARBA" id="ARBA00023054"/>
    </source>
</evidence>
<evidence type="ECO:0000256" key="9">
    <source>
        <dbReference type="SAM" id="MobiDB-lite"/>
    </source>
</evidence>
<comment type="similarity">
    <text evidence="7">Belongs to the TRAFAC class myosin-kinesin ATPase superfamily. Kinesin family.</text>
</comment>
<evidence type="ECO:0000256" key="4">
    <source>
        <dbReference type="ARBA" id="ARBA00022840"/>
    </source>
</evidence>
<feature type="region of interest" description="Disordered" evidence="9">
    <location>
        <begin position="1190"/>
        <end position="1213"/>
    </location>
</feature>
<dbReference type="SMART" id="SM00129">
    <property type="entry name" value="KISc"/>
    <property type="match status" value="2"/>
</dbReference>
<accession>A0A6N2LXW3</accession>
<dbReference type="GO" id="GO:0007018">
    <property type="term" value="P:microtubule-based movement"/>
    <property type="evidence" value="ECO:0007669"/>
    <property type="project" value="InterPro"/>
</dbReference>
<dbReference type="GO" id="GO:0003777">
    <property type="term" value="F:microtubule motor activity"/>
    <property type="evidence" value="ECO:0007669"/>
    <property type="project" value="InterPro"/>
</dbReference>
<dbReference type="InterPro" id="IPR019821">
    <property type="entry name" value="Kinesin_motor_CS"/>
</dbReference>
<dbReference type="GO" id="GO:0005875">
    <property type="term" value="C:microtubule associated complex"/>
    <property type="evidence" value="ECO:0007669"/>
    <property type="project" value="TreeGrafter"/>
</dbReference>
<dbReference type="PRINTS" id="PR00380">
    <property type="entry name" value="KINESINHEAVY"/>
</dbReference>
<dbReference type="EMBL" id="CAADRP010001639">
    <property type="protein sequence ID" value="VFU46114.1"/>
    <property type="molecule type" value="Genomic_DNA"/>
</dbReference>
<evidence type="ECO:0000256" key="8">
    <source>
        <dbReference type="SAM" id="Coils"/>
    </source>
</evidence>
<keyword evidence="2" id="KW-0963">Cytoplasm</keyword>
<comment type="subcellular location">
    <subcellularLocation>
        <location evidence="1">Cytoplasm</location>
    </subcellularLocation>
</comment>
<name>A0A6N2LXW3_SALVM</name>
<feature type="domain" description="Kinesin motor" evidence="10">
    <location>
        <begin position="589"/>
        <end position="866"/>
    </location>
</feature>
<protein>
    <recommendedName>
        <fullName evidence="10">Kinesin motor domain-containing protein</fullName>
    </recommendedName>
</protein>
<dbReference type="SUPFAM" id="SSF52540">
    <property type="entry name" value="P-loop containing nucleoside triphosphate hydrolases"/>
    <property type="match status" value="2"/>
</dbReference>
<dbReference type="PROSITE" id="PS50067">
    <property type="entry name" value="KINESIN_MOTOR_2"/>
    <property type="match status" value="2"/>
</dbReference>
<comment type="caution">
    <text evidence="7">Lacks conserved residue(s) required for the propagation of feature annotation.</text>
</comment>
<dbReference type="AlphaFoldDB" id="A0A6N2LXW3"/>
<reference evidence="11" key="1">
    <citation type="submission" date="2019-03" db="EMBL/GenBank/DDBJ databases">
        <authorList>
            <person name="Mank J."/>
            <person name="Almeida P."/>
        </authorList>
    </citation>
    <scope>NUCLEOTIDE SEQUENCE</scope>
    <source>
        <strain evidence="11">78183</strain>
    </source>
</reference>
<dbReference type="GO" id="GO:0008017">
    <property type="term" value="F:microtubule binding"/>
    <property type="evidence" value="ECO:0007669"/>
    <property type="project" value="InterPro"/>
</dbReference>
<dbReference type="PANTHER" id="PTHR47969:SF15">
    <property type="entry name" value="CHROMOSOME-ASSOCIATED KINESIN KIF4A-RELATED"/>
    <property type="match status" value="1"/>
</dbReference>
<feature type="region of interest" description="Disordered" evidence="9">
    <location>
        <begin position="473"/>
        <end position="496"/>
    </location>
</feature>
<dbReference type="InterPro" id="IPR027417">
    <property type="entry name" value="P-loop_NTPase"/>
</dbReference>